<evidence type="ECO:0000256" key="4">
    <source>
        <dbReference type="ARBA" id="ARBA00023239"/>
    </source>
</evidence>
<dbReference type="RefSeq" id="WP_120471868.1">
    <property type="nucleotide sequence ID" value="NZ_RAYQ01000026.1"/>
</dbReference>
<evidence type="ECO:0000256" key="3">
    <source>
        <dbReference type="ARBA" id="ARBA00023027"/>
    </source>
</evidence>
<evidence type="ECO:0000313" key="6">
    <source>
        <dbReference type="EMBL" id="RKI88647.1"/>
    </source>
</evidence>
<accession>A0A3A9AB94</accession>
<dbReference type="Pfam" id="PF01370">
    <property type="entry name" value="Epimerase"/>
    <property type="match status" value="1"/>
</dbReference>
<dbReference type="PANTHER" id="PTHR43078">
    <property type="entry name" value="UDP-GLUCURONIC ACID DECARBOXYLASE-RELATED"/>
    <property type="match status" value="1"/>
</dbReference>
<keyword evidence="3" id="KW-0520">NAD</keyword>
<reference evidence="6 7" key="1">
    <citation type="submission" date="2018-09" db="EMBL/GenBank/DDBJ databases">
        <title>Murine metabolic-syndrome-specific gut microbial biobank.</title>
        <authorList>
            <person name="Liu C."/>
        </authorList>
    </citation>
    <scope>NUCLEOTIDE SEQUENCE [LARGE SCALE GENOMIC DNA]</scope>
    <source>
        <strain evidence="6 7">0.1xD8-82</strain>
    </source>
</reference>
<dbReference type="GO" id="GO:0042732">
    <property type="term" value="P:D-xylose metabolic process"/>
    <property type="evidence" value="ECO:0007669"/>
    <property type="project" value="InterPro"/>
</dbReference>
<dbReference type="InterPro" id="IPR036291">
    <property type="entry name" value="NAD(P)-bd_dom_sf"/>
</dbReference>
<proteinExistence type="predicted"/>
<keyword evidence="7" id="KW-1185">Reference proteome</keyword>
<dbReference type="GO" id="GO:0048040">
    <property type="term" value="F:UDP-glucuronate decarboxylase activity"/>
    <property type="evidence" value="ECO:0007669"/>
    <property type="project" value="TreeGrafter"/>
</dbReference>
<dbReference type="GO" id="GO:0070403">
    <property type="term" value="F:NAD+ binding"/>
    <property type="evidence" value="ECO:0007669"/>
    <property type="project" value="InterPro"/>
</dbReference>
<evidence type="ECO:0000259" key="5">
    <source>
        <dbReference type="Pfam" id="PF01370"/>
    </source>
</evidence>
<keyword evidence="2" id="KW-0210">Decarboxylase</keyword>
<dbReference type="GO" id="GO:0005737">
    <property type="term" value="C:cytoplasm"/>
    <property type="evidence" value="ECO:0007669"/>
    <property type="project" value="TreeGrafter"/>
</dbReference>
<comment type="caution">
    <text evidence="6">The sequence shown here is derived from an EMBL/GenBank/DDBJ whole genome shotgun (WGS) entry which is preliminary data.</text>
</comment>
<dbReference type="Gene3D" id="3.40.50.720">
    <property type="entry name" value="NAD(P)-binding Rossmann-like Domain"/>
    <property type="match status" value="1"/>
</dbReference>
<feature type="domain" description="NAD-dependent epimerase/dehydratase" evidence="5">
    <location>
        <begin position="25"/>
        <end position="268"/>
    </location>
</feature>
<dbReference type="SUPFAM" id="SSF51735">
    <property type="entry name" value="NAD(P)-binding Rossmann-fold domains"/>
    <property type="match status" value="1"/>
</dbReference>
<name>A0A3A9AB94_9FIRM</name>
<protein>
    <submittedName>
        <fullName evidence="6">NAD-dependent epimerase/dehydratase family protein</fullName>
    </submittedName>
</protein>
<dbReference type="Proteomes" id="UP000280696">
    <property type="component" value="Unassembled WGS sequence"/>
</dbReference>
<organism evidence="6 7">
    <name type="scientific">Parablautia intestinalis</name>
    <dbReference type="NCBI Taxonomy" id="2320100"/>
    <lineage>
        <taxon>Bacteria</taxon>
        <taxon>Bacillati</taxon>
        <taxon>Bacillota</taxon>
        <taxon>Clostridia</taxon>
        <taxon>Lachnospirales</taxon>
        <taxon>Lachnospiraceae</taxon>
        <taxon>Parablautia</taxon>
    </lineage>
</organism>
<evidence type="ECO:0000313" key="7">
    <source>
        <dbReference type="Proteomes" id="UP000280696"/>
    </source>
</evidence>
<dbReference type="OrthoDB" id="9811743at2"/>
<comment type="cofactor">
    <cofactor evidence="1">
        <name>NAD(+)</name>
        <dbReference type="ChEBI" id="CHEBI:57540"/>
    </cofactor>
</comment>
<sequence length="345" mass="39396">MVEQRDIDIILNNPIDWEKFRNKTILVTGATGRLGMYIVEAINKADIDWNLNVNIIALARNEKKLRYVFGNSLQLPNVHTLVQDITEPIHWNGDVHYIFHTAGAASPRDFTNEPVDTLWGHVQGTRNVLELAREKKSEKVLYTSTVEIYGEWKKDEGIRENDMGPIYCDHARACYPEAKRLCETMFASYEAQYSVPYVGVRMCHTFGPGISLHDGRAFSEFIRNVIKGEDIVLHTDGSAVRTYTYVADAIGAMLLAFTKGKHRYYNVANLNNLISICDLAELIAGLDEKGRVKVLYANHEEQKLKYLPFKLGIMNVDRITELGWRPQVGTEDAFRYTLESFQQRS</sequence>
<dbReference type="InterPro" id="IPR044516">
    <property type="entry name" value="UXS-like"/>
</dbReference>
<dbReference type="AlphaFoldDB" id="A0A3A9AB94"/>
<dbReference type="PANTHER" id="PTHR43078:SF6">
    <property type="entry name" value="UDP-GLUCURONIC ACID DECARBOXYLASE 1"/>
    <property type="match status" value="1"/>
</dbReference>
<keyword evidence="4" id="KW-0456">Lyase</keyword>
<evidence type="ECO:0000256" key="2">
    <source>
        <dbReference type="ARBA" id="ARBA00022793"/>
    </source>
</evidence>
<dbReference type="EMBL" id="RAYQ01000026">
    <property type="protein sequence ID" value="RKI88647.1"/>
    <property type="molecule type" value="Genomic_DNA"/>
</dbReference>
<gene>
    <name evidence="6" type="ORF">D7V94_18895</name>
</gene>
<dbReference type="InterPro" id="IPR001509">
    <property type="entry name" value="Epimerase_deHydtase"/>
</dbReference>
<evidence type="ECO:0000256" key="1">
    <source>
        <dbReference type="ARBA" id="ARBA00001911"/>
    </source>
</evidence>